<dbReference type="PROSITE" id="PS51682">
    <property type="entry name" value="SAM_OMT_I"/>
    <property type="match status" value="1"/>
</dbReference>
<gene>
    <name evidence="4" type="ORF">SAMN02745126_01389</name>
</gene>
<dbReference type="InterPro" id="IPR050362">
    <property type="entry name" value="Cation-dep_OMT"/>
</dbReference>
<dbReference type="OrthoDB" id="9799672at2"/>
<proteinExistence type="predicted"/>
<name>A0A1T4L792_9HYPH</name>
<dbReference type="PANTHER" id="PTHR10509">
    <property type="entry name" value="O-METHYLTRANSFERASE-RELATED"/>
    <property type="match status" value="1"/>
</dbReference>
<dbReference type="InterPro" id="IPR029063">
    <property type="entry name" value="SAM-dependent_MTases_sf"/>
</dbReference>
<dbReference type="EMBL" id="FUWJ01000001">
    <property type="protein sequence ID" value="SJZ50498.1"/>
    <property type="molecule type" value="Genomic_DNA"/>
</dbReference>
<sequence length="219" mass="23878">MKTWTNVDGALATYIDRNWLRESPLKQRLRQETARMPGAGMQISAHQGQQIGLLARAIGARRAVEVGTFTGYSSICIAEALPADGKLWCCDVSEDWTAIARRYWAEAGVEDRIALTIAPALRTLDGLLSQGLAGRLDLAFIDANKSDYDAYYERCLELVRPGGIILIDNVLWGGSVADPADKDADTQAIRALNAKLRADNRIDLALTVVGDGMTCALKR</sequence>
<dbReference type="GO" id="GO:0008757">
    <property type="term" value="F:S-adenosylmethionine-dependent methyltransferase activity"/>
    <property type="evidence" value="ECO:0007669"/>
    <property type="project" value="TreeGrafter"/>
</dbReference>
<dbReference type="Proteomes" id="UP000190092">
    <property type="component" value="Unassembled WGS sequence"/>
</dbReference>
<evidence type="ECO:0000313" key="5">
    <source>
        <dbReference type="Proteomes" id="UP000190092"/>
    </source>
</evidence>
<dbReference type="PANTHER" id="PTHR10509:SF14">
    <property type="entry name" value="CAFFEOYL-COA O-METHYLTRANSFERASE 3-RELATED"/>
    <property type="match status" value="1"/>
</dbReference>
<keyword evidence="3" id="KW-0949">S-adenosyl-L-methionine</keyword>
<dbReference type="SUPFAM" id="SSF53335">
    <property type="entry name" value="S-adenosyl-L-methionine-dependent methyltransferases"/>
    <property type="match status" value="1"/>
</dbReference>
<reference evidence="5" key="1">
    <citation type="submission" date="2017-02" db="EMBL/GenBank/DDBJ databases">
        <authorList>
            <person name="Varghese N."/>
            <person name="Submissions S."/>
        </authorList>
    </citation>
    <scope>NUCLEOTIDE SEQUENCE [LARGE SCALE GENOMIC DNA]</scope>
    <source>
        <strain evidence="5">ATCC 27094</strain>
    </source>
</reference>
<dbReference type="InterPro" id="IPR002935">
    <property type="entry name" value="SAM_O-MeTrfase"/>
</dbReference>
<keyword evidence="1 4" id="KW-0489">Methyltransferase</keyword>
<dbReference type="RefSeq" id="WP_085933024.1">
    <property type="nucleotide sequence ID" value="NZ_FUWJ01000001.1"/>
</dbReference>
<keyword evidence="2 4" id="KW-0808">Transferase</keyword>
<dbReference type="GO" id="GO:0032259">
    <property type="term" value="P:methylation"/>
    <property type="evidence" value="ECO:0007669"/>
    <property type="project" value="UniProtKB-KW"/>
</dbReference>
<dbReference type="Gene3D" id="3.40.50.150">
    <property type="entry name" value="Vaccinia Virus protein VP39"/>
    <property type="match status" value="1"/>
</dbReference>
<dbReference type="STRING" id="225324.SAMN02745126_01389"/>
<keyword evidence="5" id="KW-1185">Reference proteome</keyword>
<dbReference type="AlphaFoldDB" id="A0A1T4L792"/>
<dbReference type="CDD" id="cd02440">
    <property type="entry name" value="AdoMet_MTases"/>
    <property type="match status" value="1"/>
</dbReference>
<dbReference type="Pfam" id="PF01596">
    <property type="entry name" value="Methyltransf_3"/>
    <property type="match status" value="1"/>
</dbReference>
<evidence type="ECO:0000256" key="3">
    <source>
        <dbReference type="ARBA" id="ARBA00022691"/>
    </source>
</evidence>
<protein>
    <submittedName>
        <fullName evidence="4">Predicted O-methyltransferase YrrM</fullName>
    </submittedName>
</protein>
<evidence type="ECO:0000256" key="1">
    <source>
        <dbReference type="ARBA" id="ARBA00022603"/>
    </source>
</evidence>
<accession>A0A1T4L792</accession>
<evidence type="ECO:0000313" key="4">
    <source>
        <dbReference type="EMBL" id="SJZ50498.1"/>
    </source>
</evidence>
<evidence type="ECO:0000256" key="2">
    <source>
        <dbReference type="ARBA" id="ARBA00022679"/>
    </source>
</evidence>
<organism evidence="4 5">
    <name type="scientific">Enhydrobacter aerosaccus</name>
    <dbReference type="NCBI Taxonomy" id="225324"/>
    <lineage>
        <taxon>Bacteria</taxon>
        <taxon>Pseudomonadati</taxon>
        <taxon>Pseudomonadota</taxon>
        <taxon>Alphaproteobacteria</taxon>
        <taxon>Hyphomicrobiales</taxon>
        <taxon>Enhydrobacter</taxon>
    </lineage>
</organism>
<dbReference type="GO" id="GO:0008171">
    <property type="term" value="F:O-methyltransferase activity"/>
    <property type="evidence" value="ECO:0007669"/>
    <property type="project" value="InterPro"/>
</dbReference>